<dbReference type="EMBL" id="JANSHE010004444">
    <property type="protein sequence ID" value="KAJ2977499.1"/>
    <property type="molecule type" value="Genomic_DNA"/>
</dbReference>
<evidence type="ECO:0000313" key="1">
    <source>
        <dbReference type="EMBL" id="KAJ2977499.1"/>
    </source>
</evidence>
<proteinExistence type="predicted"/>
<organism evidence="1 2">
    <name type="scientific">Trametes sanguinea</name>
    <dbReference type="NCBI Taxonomy" id="158606"/>
    <lineage>
        <taxon>Eukaryota</taxon>
        <taxon>Fungi</taxon>
        <taxon>Dikarya</taxon>
        <taxon>Basidiomycota</taxon>
        <taxon>Agaricomycotina</taxon>
        <taxon>Agaricomycetes</taxon>
        <taxon>Polyporales</taxon>
        <taxon>Polyporaceae</taxon>
        <taxon>Trametes</taxon>
    </lineage>
</organism>
<gene>
    <name evidence="1" type="ORF">NUW54_g11412</name>
</gene>
<protein>
    <submittedName>
        <fullName evidence="1">Uncharacterized protein</fullName>
    </submittedName>
</protein>
<accession>A0ACC1NGF8</accession>
<keyword evidence="2" id="KW-1185">Reference proteome</keyword>
<sequence>MSESNEPSQVSDVTRTTLQKHFPLDENVYSLEGDELKFLQEQTGIKDEGELKRHVLEVQAEAYAIYPYPCIQAFNFLRFKLPKLPGYDRLLKLGQDRPNAILLDMGCCFGNDVRRAAADGFPAKQIIASDLHPGKPF</sequence>
<comment type="caution">
    <text evidence="1">The sequence shown here is derived from an EMBL/GenBank/DDBJ whole genome shotgun (WGS) entry which is preliminary data.</text>
</comment>
<name>A0ACC1NGF8_9APHY</name>
<reference evidence="1" key="1">
    <citation type="submission" date="2022-08" db="EMBL/GenBank/DDBJ databases">
        <title>Genome Sequence of Pycnoporus sanguineus.</title>
        <authorList>
            <person name="Buettner E."/>
        </authorList>
    </citation>
    <scope>NUCLEOTIDE SEQUENCE</scope>
    <source>
        <strain evidence="1">CG-C14</strain>
    </source>
</reference>
<dbReference type="Proteomes" id="UP001144978">
    <property type="component" value="Unassembled WGS sequence"/>
</dbReference>
<evidence type="ECO:0000313" key="2">
    <source>
        <dbReference type="Proteomes" id="UP001144978"/>
    </source>
</evidence>